<organism evidence="8 9">
    <name type="scientific">Natrinema saccharevitans</name>
    <dbReference type="NCBI Taxonomy" id="301967"/>
    <lineage>
        <taxon>Archaea</taxon>
        <taxon>Methanobacteriati</taxon>
        <taxon>Methanobacteriota</taxon>
        <taxon>Stenosarchaea group</taxon>
        <taxon>Halobacteria</taxon>
        <taxon>Halobacteriales</taxon>
        <taxon>Natrialbaceae</taxon>
        <taxon>Natrinema</taxon>
    </lineage>
</organism>
<proteinExistence type="predicted"/>
<keyword evidence="4" id="KW-0479">Metal-binding</keyword>
<dbReference type="InterPro" id="IPR058240">
    <property type="entry name" value="rSAM_sf"/>
</dbReference>
<dbReference type="RefSeq" id="WP_076145905.1">
    <property type="nucleotide sequence ID" value="NZ_LWLN01000001.1"/>
</dbReference>
<keyword evidence="6" id="KW-0411">Iron-sulfur</keyword>
<reference evidence="9" key="1">
    <citation type="submission" date="2016-04" db="EMBL/GenBank/DDBJ databases">
        <authorList>
            <person name="Chen S.-C."/>
            <person name="Lai M.-C."/>
        </authorList>
    </citation>
    <scope>NUCLEOTIDE SEQUENCE [LARGE SCALE GENOMIC DNA]</scope>
    <source>
        <strain evidence="9">AB14</strain>
    </source>
</reference>
<dbReference type="SFLD" id="SFLDS00029">
    <property type="entry name" value="Radical_SAM"/>
    <property type="match status" value="1"/>
</dbReference>
<dbReference type="GO" id="GO:0051539">
    <property type="term" value="F:4 iron, 4 sulfur cluster binding"/>
    <property type="evidence" value="ECO:0007669"/>
    <property type="project" value="UniProtKB-KW"/>
</dbReference>
<dbReference type="STRING" id="301967.A6E15_09750"/>
<evidence type="ECO:0000259" key="7">
    <source>
        <dbReference type="PROSITE" id="PS51918"/>
    </source>
</evidence>
<dbReference type="GO" id="GO:0003824">
    <property type="term" value="F:catalytic activity"/>
    <property type="evidence" value="ECO:0007669"/>
    <property type="project" value="InterPro"/>
</dbReference>
<gene>
    <name evidence="8" type="ORF">A6E15_09750</name>
</gene>
<dbReference type="SMART" id="SM00729">
    <property type="entry name" value="Elp3"/>
    <property type="match status" value="1"/>
</dbReference>
<dbReference type="InterPro" id="IPR006638">
    <property type="entry name" value="Elp3/MiaA/NifB-like_rSAM"/>
</dbReference>
<dbReference type="Proteomes" id="UP000189370">
    <property type="component" value="Unassembled WGS sequence"/>
</dbReference>
<dbReference type="InterPro" id="IPR007197">
    <property type="entry name" value="rSAM"/>
</dbReference>
<dbReference type="PANTHER" id="PTHR11228">
    <property type="entry name" value="RADICAL SAM DOMAIN PROTEIN"/>
    <property type="match status" value="1"/>
</dbReference>
<feature type="domain" description="Radical SAM core" evidence="7">
    <location>
        <begin position="35"/>
        <end position="245"/>
    </location>
</feature>
<dbReference type="NCBIfam" id="TIGR04347">
    <property type="entry name" value="pseudo_SAM_Halo"/>
    <property type="match status" value="1"/>
</dbReference>
<evidence type="ECO:0000313" key="9">
    <source>
        <dbReference type="Proteomes" id="UP000189370"/>
    </source>
</evidence>
<dbReference type="SUPFAM" id="SSF102114">
    <property type="entry name" value="Radical SAM enzymes"/>
    <property type="match status" value="1"/>
</dbReference>
<dbReference type="AlphaFoldDB" id="A0A1S8AX12"/>
<dbReference type="SFLD" id="SFLDG01386">
    <property type="entry name" value="main_SPASM_domain-containing"/>
    <property type="match status" value="1"/>
</dbReference>
<dbReference type="FunFam" id="3.20.20.70:FF:000325">
    <property type="entry name" value="Radical SAM domain protein"/>
    <property type="match status" value="1"/>
</dbReference>
<dbReference type="PROSITE" id="PS51918">
    <property type="entry name" value="RADICAL_SAM"/>
    <property type="match status" value="1"/>
</dbReference>
<keyword evidence="2" id="KW-0004">4Fe-4S</keyword>
<evidence type="ECO:0000256" key="5">
    <source>
        <dbReference type="ARBA" id="ARBA00023004"/>
    </source>
</evidence>
<evidence type="ECO:0000256" key="6">
    <source>
        <dbReference type="ARBA" id="ARBA00023014"/>
    </source>
</evidence>
<dbReference type="InterPro" id="IPR050377">
    <property type="entry name" value="Radical_SAM_PqqE_MftC-like"/>
</dbReference>
<evidence type="ECO:0000256" key="1">
    <source>
        <dbReference type="ARBA" id="ARBA00001966"/>
    </source>
</evidence>
<keyword evidence="3" id="KW-0949">S-adenosyl-L-methionine</keyword>
<dbReference type="InterPro" id="IPR027626">
    <property type="entry name" value="Pseudo_SAM_Halo"/>
</dbReference>
<dbReference type="SFLD" id="SFLDG01067">
    <property type="entry name" value="SPASM/twitch_domain_containing"/>
    <property type="match status" value="1"/>
</dbReference>
<accession>A0A1S8AX12</accession>
<dbReference type="NCBIfam" id="TIGR04085">
    <property type="entry name" value="rSAM_more_4Fe4S"/>
    <property type="match status" value="1"/>
</dbReference>
<dbReference type="CDD" id="cd01335">
    <property type="entry name" value="Radical_SAM"/>
    <property type="match status" value="1"/>
</dbReference>
<dbReference type="InterPro" id="IPR023885">
    <property type="entry name" value="4Fe4S-binding_SPASM_dom"/>
</dbReference>
<keyword evidence="9" id="KW-1185">Reference proteome</keyword>
<evidence type="ECO:0000313" key="8">
    <source>
        <dbReference type="EMBL" id="OLZ41255.1"/>
    </source>
</evidence>
<keyword evidence="5" id="KW-0408">Iron</keyword>
<dbReference type="Gene3D" id="3.20.20.70">
    <property type="entry name" value="Aldolase class I"/>
    <property type="match status" value="1"/>
</dbReference>
<protein>
    <submittedName>
        <fullName evidence="8">Radical SAM/SPASM domain-containing protein</fullName>
    </submittedName>
</protein>
<evidence type="ECO:0000256" key="2">
    <source>
        <dbReference type="ARBA" id="ARBA00022485"/>
    </source>
</evidence>
<dbReference type="CDD" id="cd21123">
    <property type="entry name" value="SPASM_MftC-like"/>
    <property type="match status" value="1"/>
</dbReference>
<dbReference type="GO" id="GO:0006783">
    <property type="term" value="P:heme biosynthetic process"/>
    <property type="evidence" value="ECO:0007669"/>
    <property type="project" value="TreeGrafter"/>
</dbReference>
<dbReference type="OrthoDB" id="30736at2157"/>
<name>A0A1S8AX12_9EURY</name>
<dbReference type="EMBL" id="LWLN01000001">
    <property type="protein sequence ID" value="OLZ41255.1"/>
    <property type="molecule type" value="Genomic_DNA"/>
</dbReference>
<comment type="caution">
    <text evidence="8">The sequence shown here is derived from an EMBL/GenBank/DDBJ whole genome shotgun (WGS) entry which is preliminary data.</text>
</comment>
<dbReference type="PANTHER" id="PTHR11228:SF7">
    <property type="entry name" value="PQQA PEPTIDE CYCLASE"/>
    <property type="match status" value="1"/>
</dbReference>
<sequence length="407" mass="44408">MISISKLLCDLDAEGDGLRYDAADESKKPQIADEKQHRPVVVWNTTRRCNLYCSHCYAGAENQAATGEFSTAEAKTFIDQLADFGAPVLLFSGGEPLVREDLIELVGYAADRGIRPVLSSNGTLLTREKAAALKDAGLQYAGISVDGLPERNDRFRGEEGAFDAAVRGIENSLEVGLKTGLRYTITEANAPDLEGVVDLLAEKGLDRFCFYHLDYGGRGAEIVDADLSPEAKREAVTRVADLTLEYHDRGEEIETLLVGNYADAAYLVEYAREEFGEAKAQAVYDYLERNGGDPTGERIADVDYQGNVHLTQFWQGYSLGNVRDRPFGEIWEDESNPLLEALRNREERLNGKCADCQYKSICRGASRLRALSTTGDLFAPDPQCYLTDEEVAGAGSADGDVAGAGAD</sequence>
<dbReference type="InterPro" id="IPR013785">
    <property type="entry name" value="Aldolase_TIM"/>
</dbReference>
<dbReference type="Pfam" id="PF04055">
    <property type="entry name" value="Radical_SAM"/>
    <property type="match status" value="1"/>
</dbReference>
<evidence type="ECO:0000256" key="3">
    <source>
        <dbReference type="ARBA" id="ARBA00022691"/>
    </source>
</evidence>
<dbReference type="Pfam" id="PF13186">
    <property type="entry name" value="SPASM"/>
    <property type="match status" value="1"/>
</dbReference>
<comment type="cofactor">
    <cofactor evidence="1">
        <name>[4Fe-4S] cluster</name>
        <dbReference type="ChEBI" id="CHEBI:49883"/>
    </cofactor>
</comment>
<dbReference type="PIRSF" id="PIRSF037420">
    <property type="entry name" value="PQQ_syn_pqqE"/>
    <property type="match status" value="1"/>
</dbReference>
<dbReference type="GO" id="GO:0046872">
    <property type="term" value="F:metal ion binding"/>
    <property type="evidence" value="ECO:0007669"/>
    <property type="project" value="UniProtKB-KW"/>
</dbReference>
<dbReference type="InterPro" id="IPR017200">
    <property type="entry name" value="PqqE-like"/>
</dbReference>
<evidence type="ECO:0000256" key="4">
    <source>
        <dbReference type="ARBA" id="ARBA00022723"/>
    </source>
</evidence>